<accession>A0A897MU15</accession>
<dbReference type="Pfam" id="PF25227">
    <property type="entry name" value="DUF7845"/>
    <property type="match status" value="1"/>
</dbReference>
<proteinExistence type="predicted"/>
<feature type="domain" description="DUF7845" evidence="1">
    <location>
        <begin position="6"/>
        <end position="322"/>
    </location>
</feature>
<protein>
    <submittedName>
        <fullName evidence="2">Protein containing HTH domain</fullName>
    </submittedName>
</protein>
<sequence length="540" mass="60674">MIDIDHIQPHIHEADVFLWFADHGLSPYWAIRNVLIHELDGYVKRTVDIGEDPWTISLGYSDSGIAPRDSDAVERDVLRDFELHMEGPNQAKVHYQIRARFDEMCGPDGDEKNIPWRGGEGLDVHSQPSNIPLDQIPALLRRGLDEVFDAVEDSMNPSYFRRPLPESTISTLEFYVRLRRQYAEKLIRTDGAFYRLMHLLADEEGTEWVYSANNKEIVGHRHAMDLCPQSAAELGPDHSAGIRMKCYHPKHARDSESDDDPLSSPKFGVAFHKSIDGSGRKWRNREDISRELEETLVNVLRWADIPAEPDPTCYVEDNHFEVQASDRDIADVADPTPRLEAEQESLLLSVLGELTPTAREATKVLATDGGGGVHYNDLAEMTGSSTSTIYRVLDQLGDAVKSDNGMVKFSSEKIRQEVVGMVDRLDDIVDDTAARLAELANVDLRSRAGSALEKWMAKYGAEFVDRDGGTIRFDTVLSTFKRSSQPTIEDVLEEGLEAWTRCGRDGQTFLELRFEIKDVVGSGYRGGSRDRGRVASIIGR</sequence>
<dbReference type="AlphaFoldDB" id="A0A897MU15"/>
<name>A0A897MU15_9EURY</name>
<evidence type="ECO:0000259" key="1">
    <source>
        <dbReference type="Pfam" id="PF25227"/>
    </source>
</evidence>
<reference evidence="2" key="1">
    <citation type="submission" date="2020-11" db="EMBL/GenBank/DDBJ databases">
        <title>Carbohydrate-dependent, anaerobic sulfur respiration: A novel catabolism in halophilic archaea.</title>
        <authorList>
            <person name="Sorokin D.Y."/>
            <person name="Messina E."/>
            <person name="Smedile F."/>
            <person name="La Cono V."/>
            <person name="Hallsworth J.E."/>
            <person name="Yakimov M.M."/>
        </authorList>
    </citation>
    <scope>NUCLEOTIDE SEQUENCE</scope>
    <source>
        <strain evidence="2">AArc-S</strain>
    </source>
</reference>
<dbReference type="KEGG" id="hara:AArcS_1316"/>
<keyword evidence="3" id="KW-1185">Reference proteome</keyword>
<dbReference type="RefSeq" id="WP_238479679.1">
    <property type="nucleotide sequence ID" value="NZ_CP064786.1"/>
</dbReference>
<evidence type="ECO:0000313" key="3">
    <source>
        <dbReference type="Proteomes" id="UP000663586"/>
    </source>
</evidence>
<dbReference type="GeneID" id="70684698"/>
<evidence type="ECO:0000313" key="2">
    <source>
        <dbReference type="EMBL" id="QSG02533.1"/>
    </source>
</evidence>
<gene>
    <name evidence="2" type="ORF">AArcS_1316</name>
</gene>
<dbReference type="InterPro" id="IPR057167">
    <property type="entry name" value="DUF7845"/>
</dbReference>
<dbReference type="Proteomes" id="UP000663586">
    <property type="component" value="Chromosome"/>
</dbReference>
<dbReference type="EMBL" id="CP064786">
    <property type="protein sequence ID" value="QSG02533.1"/>
    <property type="molecule type" value="Genomic_DNA"/>
</dbReference>
<organism evidence="2 3">
    <name type="scientific">Natranaeroarchaeum sulfidigenes</name>
    <dbReference type="NCBI Taxonomy" id="2784880"/>
    <lineage>
        <taxon>Archaea</taxon>
        <taxon>Methanobacteriati</taxon>
        <taxon>Methanobacteriota</taxon>
        <taxon>Stenosarchaea group</taxon>
        <taxon>Halobacteria</taxon>
        <taxon>Halobacteriales</taxon>
        <taxon>Natronoarchaeaceae</taxon>
        <taxon>Natranaeroarchaeum</taxon>
    </lineage>
</organism>